<dbReference type="Gene3D" id="3.40.190.290">
    <property type="match status" value="1"/>
</dbReference>
<reference evidence="7 8" key="2">
    <citation type="journal article" date="2023" name="Plant Pathol.">
        <title>Dismantling and reorganizing Pseudomonas marginalis sensu#lato.</title>
        <authorList>
            <person name="Sawada H."/>
            <person name="Fujikawa T."/>
            <person name="Satou M."/>
        </authorList>
    </citation>
    <scope>NUCLEOTIDE SEQUENCE [LARGE SCALE GENOMIC DNA]</scope>
    <source>
        <strain evidence="7 8">MAFF 302046</strain>
    </source>
</reference>
<dbReference type="RefSeq" id="WP_268262059.1">
    <property type="nucleotide sequence ID" value="NZ_JALQCX010000020.1"/>
</dbReference>
<dbReference type="SUPFAM" id="SSF53850">
    <property type="entry name" value="Periplasmic binding protein-like II"/>
    <property type="match status" value="1"/>
</dbReference>
<keyword evidence="4" id="KW-0010">Activator</keyword>
<evidence type="ECO:0000256" key="1">
    <source>
        <dbReference type="ARBA" id="ARBA00009437"/>
    </source>
</evidence>
<gene>
    <name evidence="7" type="ORF">M1B35_12560</name>
</gene>
<protein>
    <submittedName>
        <fullName evidence="7">LysR substrate-binding domain-containing protein</fullName>
    </submittedName>
</protein>
<dbReference type="PROSITE" id="PS50931">
    <property type="entry name" value="HTH_LYSR"/>
    <property type="match status" value="1"/>
</dbReference>
<evidence type="ECO:0000313" key="8">
    <source>
        <dbReference type="Proteomes" id="UP001155163"/>
    </source>
</evidence>
<keyword evidence="2" id="KW-0805">Transcription regulation</keyword>
<dbReference type="InterPro" id="IPR036390">
    <property type="entry name" value="WH_DNA-bd_sf"/>
</dbReference>
<dbReference type="Pfam" id="PF03466">
    <property type="entry name" value="LysR_substrate"/>
    <property type="match status" value="1"/>
</dbReference>
<reference evidence="7 8" key="1">
    <citation type="journal article" date="2022" name="Int. J. Syst. Evol. Microbiol.">
        <title>Pseudomonas aegrilactucae sp. nov. and Pseudomonas morbosilactucae sp. nov., pathogens causing bacterial rot of lettuce in Japan.</title>
        <authorList>
            <person name="Sawada H."/>
            <person name="Fujikawa T."/>
            <person name="Satou M."/>
        </authorList>
    </citation>
    <scope>NUCLEOTIDE SEQUENCE [LARGE SCALE GENOMIC DNA]</scope>
    <source>
        <strain evidence="7 8">MAFF 302046</strain>
    </source>
</reference>
<dbReference type="EMBL" id="JALQCX010000020">
    <property type="protein sequence ID" value="MCK9814936.1"/>
    <property type="molecule type" value="Genomic_DNA"/>
</dbReference>
<sequence>MEIRQLKYFVAVVDAGSLSRASRDVHVAQSALSKQMSALETELGAVLFHRSNSGIVANEAGKVFYEYAQGILKHLSAAKAAVNPEPAALSGSIVVALPQSVANIVALPLMQAVARTYPQVQLHLNEELTGNLVDQLVRGRVDIALFTAIGLPSEVSFSPLIEEDFYLIHRADAPHMPPPGDVTLAQAVAQPLVFPSRAHSHSTRAFVDQALAQQQWPPATVAMEVNSVHILKSAVEAGIGPSIMPLNLALREVAEGRLVAHAITPRVVFRTLGICVCEALPNSNLRTLIAALIGQVVRDMCRSGEWPATRLLPEG</sequence>
<evidence type="ECO:0000256" key="2">
    <source>
        <dbReference type="ARBA" id="ARBA00023015"/>
    </source>
</evidence>
<dbReference type="PANTHER" id="PTHR30293">
    <property type="entry name" value="TRANSCRIPTIONAL REGULATORY PROTEIN NAC-RELATED"/>
    <property type="match status" value="1"/>
</dbReference>
<dbReference type="PANTHER" id="PTHR30293:SF0">
    <property type="entry name" value="NITROGEN ASSIMILATION REGULATORY PROTEIN NAC"/>
    <property type="match status" value="1"/>
</dbReference>
<comment type="similarity">
    <text evidence="1">Belongs to the LysR transcriptional regulatory family.</text>
</comment>
<evidence type="ECO:0000256" key="3">
    <source>
        <dbReference type="ARBA" id="ARBA00023125"/>
    </source>
</evidence>
<proteinExistence type="inferred from homology"/>
<organism evidence="7 8">
    <name type="scientific">Pseudomonas morbosilactucae</name>
    <dbReference type="NCBI Taxonomy" id="2938197"/>
    <lineage>
        <taxon>Bacteria</taxon>
        <taxon>Pseudomonadati</taxon>
        <taxon>Pseudomonadota</taxon>
        <taxon>Gammaproteobacteria</taxon>
        <taxon>Pseudomonadales</taxon>
        <taxon>Pseudomonadaceae</taxon>
        <taxon>Pseudomonas</taxon>
    </lineage>
</organism>
<dbReference type="SUPFAM" id="SSF46785">
    <property type="entry name" value="Winged helix' DNA-binding domain"/>
    <property type="match status" value="1"/>
</dbReference>
<dbReference type="Proteomes" id="UP001155163">
    <property type="component" value="Unassembled WGS sequence"/>
</dbReference>
<evidence type="ECO:0000313" key="7">
    <source>
        <dbReference type="EMBL" id="MCK9814936.1"/>
    </source>
</evidence>
<dbReference type="PRINTS" id="PR00039">
    <property type="entry name" value="HTHLYSR"/>
</dbReference>
<keyword evidence="8" id="KW-1185">Reference proteome</keyword>
<keyword evidence="5" id="KW-0804">Transcription</keyword>
<keyword evidence="3" id="KW-0238">DNA-binding</keyword>
<feature type="domain" description="HTH lysR-type" evidence="6">
    <location>
        <begin position="1"/>
        <end position="58"/>
    </location>
</feature>
<comment type="caution">
    <text evidence="7">The sequence shown here is derived from an EMBL/GenBank/DDBJ whole genome shotgun (WGS) entry which is preliminary data.</text>
</comment>
<accession>A0ABT0JG89</accession>
<name>A0ABT0JG89_9PSED</name>
<dbReference type="InterPro" id="IPR005119">
    <property type="entry name" value="LysR_subst-bd"/>
</dbReference>
<evidence type="ECO:0000259" key="6">
    <source>
        <dbReference type="PROSITE" id="PS50931"/>
    </source>
</evidence>
<dbReference type="InterPro" id="IPR000847">
    <property type="entry name" value="LysR_HTH_N"/>
</dbReference>
<dbReference type="Pfam" id="PF00126">
    <property type="entry name" value="HTH_1"/>
    <property type="match status" value="1"/>
</dbReference>
<evidence type="ECO:0000256" key="5">
    <source>
        <dbReference type="ARBA" id="ARBA00023163"/>
    </source>
</evidence>
<dbReference type="InterPro" id="IPR036388">
    <property type="entry name" value="WH-like_DNA-bd_sf"/>
</dbReference>
<dbReference type="Gene3D" id="1.10.10.10">
    <property type="entry name" value="Winged helix-like DNA-binding domain superfamily/Winged helix DNA-binding domain"/>
    <property type="match status" value="1"/>
</dbReference>
<evidence type="ECO:0000256" key="4">
    <source>
        <dbReference type="ARBA" id="ARBA00023159"/>
    </source>
</evidence>